<dbReference type="Proteomes" id="UP001526337">
    <property type="component" value="Unassembled WGS sequence"/>
</dbReference>
<accession>A0ABT3K2S7</accession>
<proteinExistence type="predicted"/>
<protein>
    <submittedName>
        <fullName evidence="1">Uncharacterized protein</fullName>
    </submittedName>
</protein>
<dbReference type="RefSeq" id="WP_075594818.1">
    <property type="nucleotide sequence ID" value="NZ_JABJWD010000054.1"/>
</dbReference>
<comment type="caution">
    <text evidence="1">The sequence shown here is derived from an EMBL/GenBank/DDBJ whole genome shotgun (WGS) entry which is preliminary data.</text>
</comment>
<dbReference type="EMBL" id="JANGSQ010000087">
    <property type="protein sequence ID" value="MCW4589726.1"/>
    <property type="molecule type" value="Genomic_DNA"/>
</dbReference>
<evidence type="ECO:0000313" key="1">
    <source>
        <dbReference type="EMBL" id="MCW4589726.1"/>
    </source>
</evidence>
<evidence type="ECO:0000313" key="2">
    <source>
        <dbReference type="Proteomes" id="UP001526337"/>
    </source>
</evidence>
<name>A0ABT3K2S7_9PROT</name>
<gene>
    <name evidence="1" type="ORF">NO263_03930</name>
</gene>
<sequence length="182" mass="20657">MSSVAEKTAVSRVVIEWLMQLALLFVADGSVTPERLRLYAKVLGAEFGAHVFTDVALQRAAIGEGRGYFPACEVIAQRLREYQLELDPVGVQRGGKLNYWLRAMETRRIAIRQGPEELRQQESRSARIWLLWLENNEPLIFRDLMAGPHSDEWSAVLKWPSAELHQFPTPTSRKQLKTGAKA</sequence>
<organism evidence="1 2">
    <name type="scientific">Gluconacetobacter entanii</name>
    <dbReference type="NCBI Taxonomy" id="108528"/>
    <lineage>
        <taxon>Bacteria</taxon>
        <taxon>Pseudomonadati</taxon>
        <taxon>Pseudomonadota</taxon>
        <taxon>Alphaproteobacteria</taxon>
        <taxon>Acetobacterales</taxon>
        <taxon>Acetobacteraceae</taxon>
        <taxon>Gluconacetobacter</taxon>
    </lineage>
</organism>
<reference evidence="1 2" key="1">
    <citation type="submission" date="2022-07" db="EMBL/GenBank/DDBJ databases">
        <title>Genome stability of Gluconacetobacter entanii AV429.</title>
        <authorList>
            <person name="Trcek J."/>
            <person name="Cepec E."/>
        </authorList>
    </citation>
    <scope>NUCLEOTIDE SEQUENCE [LARGE SCALE GENOMIC DNA]</scope>
    <source>
        <strain evidence="1 2">AV429_2022</strain>
    </source>
</reference>
<keyword evidence="2" id="KW-1185">Reference proteome</keyword>